<protein>
    <submittedName>
        <fullName evidence="2">RidA family protein</fullName>
    </submittedName>
</protein>
<dbReference type="InterPro" id="IPR035959">
    <property type="entry name" value="RutC-like_sf"/>
</dbReference>
<gene>
    <name evidence="2" type="ORF">J5Y10_17480</name>
</gene>
<dbReference type="RefSeq" id="WP_209375330.1">
    <property type="nucleotide sequence ID" value="NZ_JAGIZA010000011.1"/>
</dbReference>
<evidence type="ECO:0000313" key="2">
    <source>
        <dbReference type="EMBL" id="MBP0494579.1"/>
    </source>
</evidence>
<accession>A0A940S711</accession>
<dbReference type="InterPro" id="IPR006175">
    <property type="entry name" value="YjgF/YER057c/UK114"/>
</dbReference>
<dbReference type="GO" id="GO:0019239">
    <property type="term" value="F:deaminase activity"/>
    <property type="evidence" value="ECO:0007669"/>
    <property type="project" value="TreeGrafter"/>
</dbReference>
<sequence>MPVRKITTPAVPEPPGGIFSNCLVVGDTVHISGQHAGNPAGGLLGDGSAEDQARQTFRKIVALVEAAGGTAADIVKLTIYALNMEDRAAIGRARKEFFSDPMPCSTFIGINALVAPDLLLEIDAVAILGAGKP</sequence>
<keyword evidence="3" id="KW-1185">Reference proteome</keyword>
<name>A0A940S711_9PROT</name>
<organism evidence="2 3">
    <name type="scientific">Roseomonas indoligenes</name>
    <dbReference type="NCBI Taxonomy" id="2820811"/>
    <lineage>
        <taxon>Bacteria</taxon>
        <taxon>Pseudomonadati</taxon>
        <taxon>Pseudomonadota</taxon>
        <taxon>Alphaproteobacteria</taxon>
        <taxon>Acetobacterales</taxon>
        <taxon>Roseomonadaceae</taxon>
        <taxon>Roseomonas</taxon>
    </lineage>
</organism>
<dbReference type="SUPFAM" id="SSF55298">
    <property type="entry name" value="YjgF-like"/>
    <property type="match status" value="1"/>
</dbReference>
<evidence type="ECO:0000256" key="1">
    <source>
        <dbReference type="ARBA" id="ARBA00010552"/>
    </source>
</evidence>
<dbReference type="EMBL" id="JAGIZA010000011">
    <property type="protein sequence ID" value="MBP0494579.1"/>
    <property type="molecule type" value="Genomic_DNA"/>
</dbReference>
<comment type="similarity">
    <text evidence="1">Belongs to the RutC family.</text>
</comment>
<dbReference type="PANTHER" id="PTHR11803">
    <property type="entry name" value="2-IMINOBUTANOATE/2-IMINOPROPANOATE DEAMINASE RIDA"/>
    <property type="match status" value="1"/>
</dbReference>
<reference evidence="2" key="1">
    <citation type="submission" date="2021-03" db="EMBL/GenBank/DDBJ databases">
        <authorList>
            <person name="So Y."/>
        </authorList>
    </citation>
    <scope>NUCLEOTIDE SEQUENCE</scope>
    <source>
        <strain evidence="2">SG15</strain>
    </source>
</reference>
<dbReference type="Pfam" id="PF01042">
    <property type="entry name" value="Ribonuc_L-PSP"/>
    <property type="match status" value="1"/>
</dbReference>
<dbReference type="CDD" id="cd00448">
    <property type="entry name" value="YjgF_YER057c_UK114_family"/>
    <property type="match status" value="1"/>
</dbReference>
<evidence type="ECO:0000313" key="3">
    <source>
        <dbReference type="Proteomes" id="UP000677537"/>
    </source>
</evidence>
<dbReference type="PANTHER" id="PTHR11803:SF58">
    <property type="entry name" value="PROTEIN HMF1-RELATED"/>
    <property type="match status" value="1"/>
</dbReference>
<dbReference type="GO" id="GO:0005829">
    <property type="term" value="C:cytosol"/>
    <property type="evidence" value="ECO:0007669"/>
    <property type="project" value="TreeGrafter"/>
</dbReference>
<proteinExistence type="inferred from homology"/>
<dbReference type="Proteomes" id="UP000677537">
    <property type="component" value="Unassembled WGS sequence"/>
</dbReference>
<dbReference type="Gene3D" id="3.30.1330.40">
    <property type="entry name" value="RutC-like"/>
    <property type="match status" value="1"/>
</dbReference>
<comment type="caution">
    <text evidence="2">The sequence shown here is derived from an EMBL/GenBank/DDBJ whole genome shotgun (WGS) entry which is preliminary data.</text>
</comment>
<dbReference type="AlphaFoldDB" id="A0A940S711"/>